<keyword evidence="1" id="KW-0732">Signal</keyword>
<organism evidence="2 3">
    <name type="scientific">Niastella koreensis</name>
    <dbReference type="NCBI Taxonomy" id="354356"/>
    <lineage>
        <taxon>Bacteria</taxon>
        <taxon>Pseudomonadati</taxon>
        <taxon>Bacteroidota</taxon>
        <taxon>Chitinophagia</taxon>
        <taxon>Chitinophagales</taxon>
        <taxon>Chitinophagaceae</taxon>
        <taxon>Niastella</taxon>
    </lineage>
</organism>
<feature type="signal peptide" evidence="1">
    <location>
        <begin position="1"/>
        <end position="18"/>
    </location>
</feature>
<evidence type="ECO:0000313" key="3">
    <source>
        <dbReference type="Proteomes" id="UP000192277"/>
    </source>
</evidence>
<evidence type="ECO:0008006" key="4">
    <source>
        <dbReference type="Google" id="ProtNLM"/>
    </source>
</evidence>
<evidence type="ECO:0000256" key="1">
    <source>
        <dbReference type="SAM" id="SignalP"/>
    </source>
</evidence>
<dbReference type="PROSITE" id="PS51257">
    <property type="entry name" value="PROKAR_LIPOPROTEIN"/>
    <property type="match status" value="1"/>
</dbReference>
<feature type="chain" id="PRO_5045461707" description="Lipoprotein" evidence="1">
    <location>
        <begin position="19"/>
        <end position="112"/>
    </location>
</feature>
<accession>A0ABX3NZC6</accession>
<sequence>MKILTGIAGMSVAVALMAAGCKTSESEKTTQALDYCITQLSKTVGTLNDSTRMPRSIAHGKRDWRFVGYRDRTSGFWPGNGGEIDASIIYADYYYLEALLRLKKILEGGLKK</sequence>
<reference evidence="2 3" key="1">
    <citation type="submission" date="2016-04" db="EMBL/GenBank/DDBJ databases">
        <authorList>
            <person name="Chen L."/>
            <person name="Zhuang W."/>
            <person name="Wang G."/>
        </authorList>
    </citation>
    <scope>NUCLEOTIDE SEQUENCE [LARGE SCALE GENOMIC DNA]</scope>
    <source>
        <strain evidence="3">GR20</strain>
    </source>
</reference>
<keyword evidence="3" id="KW-1185">Reference proteome</keyword>
<name>A0ABX3NZC6_9BACT</name>
<comment type="caution">
    <text evidence="2">The sequence shown here is derived from an EMBL/GenBank/DDBJ whole genome shotgun (WGS) entry which is preliminary data.</text>
</comment>
<evidence type="ECO:0000313" key="2">
    <source>
        <dbReference type="EMBL" id="OQP50038.1"/>
    </source>
</evidence>
<dbReference type="RefSeq" id="WP_014219353.1">
    <property type="nucleotide sequence ID" value="NZ_LWBO01000007.1"/>
</dbReference>
<dbReference type="EMBL" id="LWBO01000007">
    <property type="protein sequence ID" value="OQP50038.1"/>
    <property type="molecule type" value="Genomic_DNA"/>
</dbReference>
<dbReference type="Proteomes" id="UP000192277">
    <property type="component" value="Unassembled WGS sequence"/>
</dbReference>
<gene>
    <name evidence="2" type="ORF">A4D02_26740</name>
</gene>
<proteinExistence type="predicted"/>
<protein>
    <recommendedName>
        <fullName evidence="4">Lipoprotein</fullName>
    </recommendedName>
</protein>